<comment type="subcellular location">
    <subcellularLocation>
        <location evidence="2">Cell membrane</location>
        <topology evidence="2">Multi-pass membrane protein</topology>
    </subcellularLocation>
</comment>
<evidence type="ECO:0000313" key="16">
    <source>
        <dbReference type="Proteomes" id="UP000289546"/>
    </source>
</evidence>
<dbReference type="Pfam" id="PF01292">
    <property type="entry name" value="Ni_hydr_CYTB"/>
    <property type="match status" value="1"/>
</dbReference>
<feature type="transmembrane region" description="Helical" evidence="13">
    <location>
        <begin position="17"/>
        <end position="36"/>
    </location>
</feature>
<dbReference type="GO" id="GO:0005886">
    <property type="term" value="C:plasma membrane"/>
    <property type="evidence" value="ECO:0007669"/>
    <property type="project" value="UniProtKB-SubCell"/>
</dbReference>
<evidence type="ECO:0000256" key="6">
    <source>
        <dbReference type="ARBA" id="ARBA00022692"/>
    </source>
</evidence>
<dbReference type="PANTHER" id="PTHR30529:SF1">
    <property type="entry name" value="CYTOCHROME B561 HOMOLOG 2"/>
    <property type="match status" value="1"/>
</dbReference>
<proteinExistence type="inferred from homology"/>
<keyword evidence="6 13" id="KW-0812">Transmembrane</keyword>
<evidence type="ECO:0000313" key="15">
    <source>
        <dbReference type="EMBL" id="RXH37676.1"/>
    </source>
</evidence>
<evidence type="ECO:0000256" key="9">
    <source>
        <dbReference type="ARBA" id="ARBA00022989"/>
    </source>
</evidence>
<evidence type="ECO:0000256" key="12">
    <source>
        <dbReference type="ARBA" id="ARBA00037975"/>
    </source>
</evidence>
<comment type="similarity">
    <text evidence="12">Belongs to the cytochrome b561 family.</text>
</comment>
<dbReference type="SUPFAM" id="SSF81342">
    <property type="entry name" value="Transmembrane di-heme cytochromes"/>
    <property type="match status" value="1"/>
</dbReference>
<evidence type="ECO:0000256" key="1">
    <source>
        <dbReference type="ARBA" id="ARBA00001970"/>
    </source>
</evidence>
<dbReference type="InterPro" id="IPR011577">
    <property type="entry name" value="Cyt_b561_bac/Ni-Hgenase"/>
</dbReference>
<gene>
    <name evidence="15" type="ORF">XH99_06170</name>
</gene>
<evidence type="ECO:0000256" key="3">
    <source>
        <dbReference type="ARBA" id="ARBA00022448"/>
    </source>
</evidence>
<keyword evidence="11 13" id="KW-0472">Membrane</keyword>
<evidence type="ECO:0000256" key="5">
    <source>
        <dbReference type="ARBA" id="ARBA00022617"/>
    </source>
</evidence>
<name>A0A4Q0SEU8_9BRAD</name>
<protein>
    <submittedName>
        <fullName evidence="15">Cytochrome B561</fullName>
    </submittedName>
</protein>
<keyword evidence="16" id="KW-1185">Reference proteome</keyword>
<dbReference type="AlphaFoldDB" id="A0A4Q0SEU8"/>
<evidence type="ECO:0000256" key="13">
    <source>
        <dbReference type="SAM" id="Phobius"/>
    </source>
</evidence>
<keyword evidence="4" id="KW-1003">Cell membrane</keyword>
<keyword evidence="3" id="KW-0813">Transport</keyword>
<evidence type="ECO:0000256" key="7">
    <source>
        <dbReference type="ARBA" id="ARBA00022723"/>
    </source>
</evidence>
<evidence type="ECO:0000256" key="2">
    <source>
        <dbReference type="ARBA" id="ARBA00004651"/>
    </source>
</evidence>
<keyword evidence="7" id="KW-0479">Metal-binding</keyword>
<comment type="caution">
    <text evidence="15">The sequence shown here is derived from an EMBL/GenBank/DDBJ whole genome shotgun (WGS) entry which is preliminary data.</text>
</comment>
<dbReference type="PANTHER" id="PTHR30529">
    <property type="entry name" value="CYTOCHROME B561"/>
    <property type="match status" value="1"/>
</dbReference>
<evidence type="ECO:0000259" key="14">
    <source>
        <dbReference type="Pfam" id="PF01292"/>
    </source>
</evidence>
<dbReference type="OrthoDB" id="7280471at2"/>
<dbReference type="InterPro" id="IPR016174">
    <property type="entry name" value="Di-haem_cyt_TM"/>
</dbReference>
<dbReference type="EMBL" id="LBJQ01000009">
    <property type="protein sequence ID" value="RXH37676.1"/>
    <property type="molecule type" value="Genomic_DNA"/>
</dbReference>
<dbReference type="GO" id="GO:0046872">
    <property type="term" value="F:metal ion binding"/>
    <property type="evidence" value="ECO:0007669"/>
    <property type="project" value="UniProtKB-KW"/>
</dbReference>
<dbReference type="GO" id="GO:0022904">
    <property type="term" value="P:respiratory electron transport chain"/>
    <property type="evidence" value="ECO:0007669"/>
    <property type="project" value="InterPro"/>
</dbReference>
<sequence>MSRFVETDEHYDPTTVWLHWITVALVIVLWGIGQTGDLFPRGPLRTGVWSTHVVLGFLTAFVIVTRVAWRAHFGRVLPPADSGTLYTIARLTHLALYILLGLVVVAGIIDASYRGFNIFGLWSVPQFGSGDTATRHSINEWHEFAANALVVVAGVHALAALGHQYVWRDHLLDRMRP</sequence>
<feature type="transmembrane region" description="Helical" evidence="13">
    <location>
        <begin position="48"/>
        <end position="68"/>
    </location>
</feature>
<keyword evidence="5" id="KW-0349">Heme</keyword>
<feature type="transmembrane region" description="Helical" evidence="13">
    <location>
        <begin position="88"/>
        <end position="109"/>
    </location>
</feature>
<feature type="transmembrane region" description="Helical" evidence="13">
    <location>
        <begin position="144"/>
        <end position="167"/>
    </location>
</feature>
<dbReference type="RefSeq" id="WP_128917087.1">
    <property type="nucleotide sequence ID" value="NZ_LBJC01000007.1"/>
</dbReference>
<keyword evidence="8" id="KW-0249">Electron transport</keyword>
<dbReference type="GO" id="GO:0009055">
    <property type="term" value="F:electron transfer activity"/>
    <property type="evidence" value="ECO:0007669"/>
    <property type="project" value="InterPro"/>
</dbReference>
<dbReference type="GO" id="GO:0020037">
    <property type="term" value="F:heme binding"/>
    <property type="evidence" value="ECO:0007669"/>
    <property type="project" value="TreeGrafter"/>
</dbReference>
<evidence type="ECO:0000256" key="4">
    <source>
        <dbReference type="ARBA" id="ARBA00022475"/>
    </source>
</evidence>
<dbReference type="Proteomes" id="UP000289546">
    <property type="component" value="Unassembled WGS sequence"/>
</dbReference>
<accession>A0A4Q0SEU8</accession>
<dbReference type="InterPro" id="IPR052168">
    <property type="entry name" value="Cytochrome_b561_oxidase"/>
</dbReference>
<comment type="cofactor">
    <cofactor evidence="1">
        <name>heme b</name>
        <dbReference type="ChEBI" id="CHEBI:60344"/>
    </cofactor>
</comment>
<reference evidence="15 16" key="1">
    <citation type="submission" date="2015-04" db="EMBL/GenBank/DDBJ databases">
        <title>Comparative genomics of rhizobia nodulating Arachis hypogaea in China.</title>
        <authorList>
            <person name="Li Y."/>
        </authorList>
    </citation>
    <scope>NUCLEOTIDE SEQUENCE [LARGE SCALE GENOMIC DNA]</scope>
    <source>
        <strain evidence="15 16">CCBAU 51757</strain>
    </source>
</reference>
<keyword evidence="9 13" id="KW-1133">Transmembrane helix</keyword>
<evidence type="ECO:0000256" key="10">
    <source>
        <dbReference type="ARBA" id="ARBA00023004"/>
    </source>
</evidence>
<evidence type="ECO:0000256" key="11">
    <source>
        <dbReference type="ARBA" id="ARBA00023136"/>
    </source>
</evidence>
<evidence type="ECO:0000256" key="8">
    <source>
        <dbReference type="ARBA" id="ARBA00022982"/>
    </source>
</evidence>
<organism evidence="15 16">
    <name type="scientific">Bradyrhizobium nanningense</name>
    <dbReference type="NCBI Taxonomy" id="1325118"/>
    <lineage>
        <taxon>Bacteria</taxon>
        <taxon>Pseudomonadati</taxon>
        <taxon>Pseudomonadota</taxon>
        <taxon>Alphaproteobacteria</taxon>
        <taxon>Hyphomicrobiales</taxon>
        <taxon>Nitrobacteraceae</taxon>
        <taxon>Bradyrhizobium</taxon>
    </lineage>
</organism>
<feature type="domain" description="Cytochrome b561 bacterial/Ni-hydrogenase" evidence="14">
    <location>
        <begin position="10"/>
        <end position="175"/>
    </location>
</feature>
<keyword evidence="10" id="KW-0408">Iron</keyword>